<evidence type="ECO:0000259" key="2">
    <source>
        <dbReference type="Pfam" id="PF18932"/>
    </source>
</evidence>
<proteinExistence type="predicted"/>
<name>A0A1M6X8L3_9RHOB</name>
<dbReference type="EMBL" id="FRBR01000001">
    <property type="protein sequence ID" value="SHL02274.1"/>
    <property type="molecule type" value="Genomic_DNA"/>
</dbReference>
<dbReference type="RefSeq" id="WP_073031971.1">
    <property type="nucleotide sequence ID" value="NZ_BMLR01000001.1"/>
</dbReference>
<accession>A0A1M6X8L3</accession>
<sequence length="185" mass="21382">MSGSGTRDTRGQFRKGTSGNPKGRPKKPVTLRSSPFDVVVDRELTITRNGQPRTITMEEALQHRTYQDALAGKRMAEREVLKWIEKREDWYRRHAPDTSRDKVEFKMSPSPDNAKEALEVLGIVSRDERFDETDTYAPRQLLEPWAVQAAFDRRRGVAPLTDTEIASIRRCTRNPDTLRWPKERS</sequence>
<dbReference type="Pfam" id="PF18932">
    <property type="entry name" value="DUF5681"/>
    <property type="match status" value="1"/>
</dbReference>
<evidence type="ECO:0000313" key="3">
    <source>
        <dbReference type="EMBL" id="SHL02274.1"/>
    </source>
</evidence>
<evidence type="ECO:0000313" key="4">
    <source>
        <dbReference type="Proteomes" id="UP000183974"/>
    </source>
</evidence>
<feature type="domain" description="DUF5681" evidence="2">
    <location>
        <begin position="10"/>
        <end position="88"/>
    </location>
</feature>
<evidence type="ECO:0000256" key="1">
    <source>
        <dbReference type="SAM" id="MobiDB-lite"/>
    </source>
</evidence>
<dbReference type="STRING" id="337701.SAMN05444398_101328"/>
<dbReference type="Proteomes" id="UP000183974">
    <property type="component" value="Unassembled WGS sequence"/>
</dbReference>
<organism evidence="3 4">
    <name type="scientific">Roseovarius pacificus</name>
    <dbReference type="NCBI Taxonomy" id="337701"/>
    <lineage>
        <taxon>Bacteria</taxon>
        <taxon>Pseudomonadati</taxon>
        <taxon>Pseudomonadota</taxon>
        <taxon>Alphaproteobacteria</taxon>
        <taxon>Rhodobacterales</taxon>
        <taxon>Roseobacteraceae</taxon>
        <taxon>Roseovarius</taxon>
    </lineage>
</organism>
<gene>
    <name evidence="3" type="ORF">SAMN05444398_101328</name>
</gene>
<dbReference type="OrthoDB" id="2086138at2"/>
<dbReference type="AlphaFoldDB" id="A0A1M6X8L3"/>
<feature type="region of interest" description="Disordered" evidence="1">
    <location>
        <begin position="1"/>
        <end position="35"/>
    </location>
</feature>
<reference evidence="3 4" key="1">
    <citation type="submission" date="2016-11" db="EMBL/GenBank/DDBJ databases">
        <authorList>
            <person name="Jaros S."/>
            <person name="Januszkiewicz K."/>
            <person name="Wedrychowicz H."/>
        </authorList>
    </citation>
    <scope>NUCLEOTIDE SEQUENCE [LARGE SCALE GENOMIC DNA]</scope>
    <source>
        <strain evidence="3 4">DSM 29589</strain>
    </source>
</reference>
<protein>
    <recommendedName>
        <fullName evidence="2">DUF5681 domain-containing protein</fullName>
    </recommendedName>
</protein>
<keyword evidence="4" id="KW-1185">Reference proteome</keyword>
<dbReference type="InterPro" id="IPR043736">
    <property type="entry name" value="DUF5681"/>
</dbReference>